<evidence type="ECO:0000259" key="18">
    <source>
        <dbReference type="PROSITE" id="PS50112"/>
    </source>
</evidence>
<dbReference type="GO" id="GO:0046872">
    <property type="term" value="F:metal ion binding"/>
    <property type="evidence" value="ECO:0007669"/>
    <property type="project" value="UniProtKB-KW"/>
</dbReference>
<dbReference type="CDD" id="cd00130">
    <property type="entry name" value="PAS"/>
    <property type="match status" value="2"/>
</dbReference>
<dbReference type="PROSITE" id="PS50109">
    <property type="entry name" value="HIS_KIN"/>
    <property type="match status" value="1"/>
</dbReference>
<evidence type="ECO:0000256" key="11">
    <source>
        <dbReference type="ARBA" id="ARBA00023004"/>
    </source>
</evidence>
<evidence type="ECO:0000256" key="9">
    <source>
        <dbReference type="ARBA" id="ARBA00022723"/>
    </source>
</evidence>
<keyword evidence="13" id="KW-0411">Iron-sulfur</keyword>
<dbReference type="PROSITE" id="PS50112">
    <property type="entry name" value="PAS"/>
    <property type="match status" value="1"/>
</dbReference>
<dbReference type="InterPro" id="IPR011712">
    <property type="entry name" value="Sig_transdc_His_kin_sub3_dim/P"/>
</dbReference>
<dbReference type="GO" id="GO:0046983">
    <property type="term" value="F:protein dimerization activity"/>
    <property type="evidence" value="ECO:0007669"/>
    <property type="project" value="InterPro"/>
</dbReference>
<keyword evidence="6" id="KW-0004">4Fe-4S</keyword>
<dbReference type="InterPro" id="IPR050482">
    <property type="entry name" value="Sensor_HK_TwoCompSys"/>
</dbReference>
<dbReference type="AlphaFoldDB" id="A0A7V8GLA9"/>
<evidence type="ECO:0000256" key="13">
    <source>
        <dbReference type="ARBA" id="ARBA00023014"/>
    </source>
</evidence>
<dbReference type="Pfam" id="PF02518">
    <property type="entry name" value="HATPase_c"/>
    <property type="match status" value="1"/>
</dbReference>
<evidence type="ECO:0000256" key="7">
    <source>
        <dbReference type="ARBA" id="ARBA00022490"/>
    </source>
</evidence>
<keyword evidence="11" id="KW-0408">Iron</keyword>
<dbReference type="Gene3D" id="1.20.5.1930">
    <property type="match status" value="1"/>
</dbReference>
<organism evidence="19 20">
    <name type="scientific">Pseudoxanthomonas broegbernensis</name>
    <dbReference type="NCBI Taxonomy" id="83619"/>
    <lineage>
        <taxon>Bacteria</taxon>
        <taxon>Pseudomonadati</taxon>
        <taxon>Pseudomonadota</taxon>
        <taxon>Gammaproteobacteria</taxon>
        <taxon>Lysobacterales</taxon>
        <taxon>Lysobacteraceae</taxon>
        <taxon>Pseudoxanthomonas</taxon>
    </lineage>
</organism>
<dbReference type="GO" id="GO:0003677">
    <property type="term" value="F:DNA binding"/>
    <property type="evidence" value="ECO:0007669"/>
    <property type="project" value="UniProtKB-KW"/>
</dbReference>
<comment type="caution">
    <text evidence="19">The sequence shown here is derived from an EMBL/GenBank/DDBJ whole genome shotgun (WGS) entry which is preliminary data.</text>
</comment>
<keyword evidence="16" id="KW-1133">Transmembrane helix</keyword>
<dbReference type="Gene3D" id="3.30.450.20">
    <property type="entry name" value="PAS domain"/>
    <property type="match status" value="2"/>
</dbReference>
<keyword evidence="16" id="KW-0812">Transmembrane</keyword>
<comment type="cofactor">
    <cofactor evidence="2">
        <name>[4Fe-4S] cluster</name>
        <dbReference type="ChEBI" id="CHEBI:49883"/>
    </cofactor>
</comment>
<dbReference type="InterPro" id="IPR036890">
    <property type="entry name" value="HATPase_C_sf"/>
</dbReference>
<dbReference type="InterPro" id="IPR013767">
    <property type="entry name" value="PAS_fold"/>
</dbReference>
<dbReference type="NCBIfam" id="TIGR00229">
    <property type="entry name" value="sensory_box"/>
    <property type="match status" value="2"/>
</dbReference>
<dbReference type="Pfam" id="PF13426">
    <property type="entry name" value="PAS_9"/>
    <property type="match status" value="1"/>
</dbReference>
<comment type="function">
    <text evidence="14">Member of the two-component regulatory system NreB/NreC involved in the control of dissimilatory nitrate/nitrite reduction in response to oxygen. NreB functions as a direct oxygen sensor histidine kinase which is autophosphorylated, in the absence of oxygen, probably at the conserved histidine residue, and transfers its phosphate group probably to a conserved aspartate residue of NreC. NreB/NreC activates the expression of the nitrate (narGHJI) and nitrite (nir) reductase operons, as well as the putative nitrate transporter gene narT.</text>
</comment>
<keyword evidence="9" id="KW-0479">Metal-binding</keyword>
<reference evidence="19 20" key="1">
    <citation type="submission" date="2017-10" db="EMBL/GenBank/DDBJ databases">
        <title>Whole genome sequencing of Pseudoxanthomonas broegbernensis DSM 12573(T).</title>
        <authorList>
            <person name="Kumar S."/>
            <person name="Bansal K."/>
            <person name="Kaur A."/>
            <person name="Patil P."/>
            <person name="Sharma S."/>
            <person name="Patil P.B."/>
        </authorList>
    </citation>
    <scope>NUCLEOTIDE SEQUENCE [LARGE SCALE GENOMIC DNA]</scope>
    <source>
        <strain evidence="19 20">DSM 12573</strain>
    </source>
</reference>
<gene>
    <name evidence="19" type="ORF">B1992_11430</name>
</gene>
<dbReference type="SMART" id="SM00387">
    <property type="entry name" value="HATPase_c"/>
    <property type="match status" value="1"/>
</dbReference>
<accession>A0A7V8GLA9</accession>
<comment type="subcellular location">
    <subcellularLocation>
        <location evidence="3">Cytoplasm</location>
    </subcellularLocation>
</comment>
<dbReference type="PANTHER" id="PTHR24421:SF61">
    <property type="entry name" value="OXYGEN SENSOR HISTIDINE KINASE NREB"/>
    <property type="match status" value="1"/>
</dbReference>
<dbReference type="GO" id="GO:0016020">
    <property type="term" value="C:membrane"/>
    <property type="evidence" value="ECO:0007669"/>
    <property type="project" value="InterPro"/>
</dbReference>
<name>A0A7V8GLA9_9GAMM</name>
<evidence type="ECO:0000256" key="15">
    <source>
        <dbReference type="ARBA" id="ARBA00030800"/>
    </source>
</evidence>
<dbReference type="Proteomes" id="UP000462066">
    <property type="component" value="Unassembled WGS sequence"/>
</dbReference>
<evidence type="ECO:0000313" key="20">
    <source>
        <dbReference type="Proteomes" id="UP000462066"/>
    </source>
</evidence>
<evidence type="ECO:0000256" key="3">
    <source>
        <dbReference type="ARBA" id="ARBA00004496"/>
    </source>
</evidence>
<feature type="domain" description="PAS" evidence="18">
    <location>
        <begin position="93"/>
        <end position="151"/>
    </location>
</feature>
<keyword evidence="20" id="KW-1185">Reference proteome</keyword>
<keyword evidence="10" id="KW-0418">Kinase</keyword>
<proteinExistence type="predicted"/>
<dbReference type="GO" id="GO:0000155">
    <property type="term" value="F:phosphorelay sensor kinase activity"/>
    <property type="evidence" value="ECO:0007669"/>
    <property type="project" value="InterPro"/>
</dbReference>
<dbReference type="CDD" id="cd16917">
    <property type="entry name" value="HATPase_UhpB-NarQ-NarX-like"/>
    <property type="match status" value="1"/>
</dbReference>
<evidence type="ECO:0000256" key="2">
    <source>
        <dbReference type="ARBA" id="ARBA00001966"/>
    </source>
</evidence>
<dbReference type="InterPro" id="IPR003594">
    <property type="entry name" value="HATPase_dom"/>
</dbReference>
<keyword evidence="12" id="KW-0902">Two-component regulatory system</keyword>
<evidence type="ECO:0000256" key="16">
    <source>
        <dbReference type="SAM" id="Phobius"/>
    </source>
</evidence>
<evidence type="ECO:0000256" key="6">
    <source>
        <dbReference type="ARBA" id="ARBA00022485"/>
    </source>
</evidence>
<dbReference type="PRINTS" id="PR00344">
    <property type="entry name" value="BCTRLSENSOR"/>
</dbReference>
<dbReference type="InterPro" id="IPR005467">
    <property type="entry name" value="His_kinase_dom"/>
</dbReference>
<evidence type="ECO:0000256" key="14">
    <source>
        <dbReference type="ARBA" id="ARBA00024827"/>
    </source>
</evidence>
<dbReference type="Pfam" id="PF00989">
    <property type="entry name" value="PAS"/>
    <property type="match status" value="1"/>
</dbReference>
<dbReference type="GO" id="GO:0005737">
    <property type="term" value="C:cytoplasm"/>
    <property type="evidence" value="ECO:0007669"/>
    <property type="project" value="UniProtKB-SubCell"/>
</dbReference>
<keyword evidence="7" id="KW-0963">Cytoplasm</keyword>
<keyword evidence="16" id="KW-0472">Membrane</keyword>
<evidence type="ECO:0000256" key="4">
    <source>
        <dbReference type="ARBA" id="ARBA00012438"/>
    </source>
</evidence>
<dbReference type="SMART" id="SM00091">
    <property type="entry name" value="PAS"/>
    <property type="match status" value="2"/>
</dbReference>
<sequence>MPPARPAPGLPGPGAHARAMTWRIPLIYLVVGVLWIVFSDRVLAALIPDPAAITHLQTLKGGFYIAATAGLLYLLLRSLVERMLRSQHEALDSESRYRELFEANPNPMWIYEPASMRIVDANQAASAFLGWSRGELRGMEMFMLWPPEDLECFKAGAEAIRQAPGLAYARIERLRVSDGSFRDVELRSTDLTRGGGEDRGRLMVLSDRTSELQSQRAREQAMARLQEAQRLARLGSWEIDLPGRRGRFCPILLHLLGHGIADDRPRELGDVLVAADAASQARLDQLLDELACGQLQKMDVLLPFLGAGGGERLLRVRAQRIDEDGRRTLRGTVQDVTEEQQTRRLLDEREQQFRELVRILPDGVMILAGERVFYANPACGGLFGCQSEALLGESLAHLVDPPDLPALHAWLEGGGALESPPRMRRADGSTFRAALSRAQARYGGQACKLLLVRDLSEPERMRDALAAGNVELQAMARRLFSVQEDERRAISRELHDDIGQAITAMKLSAHAAMGEEDGARRREDLDDIAATADATLDKLRNLSMLLRPPQLDALGLEAALRWHAGGLFRNSPVRLEMDIHALPRRPEREIEQACFRIAQEALTNALRHAGADAIRLALEDDGDEGLCLSVEDDGRGFDPARARGLGLVIMRERAQSAGGRLRMGTAPGGGTRIRLQLPYAPRPAADGPHR</sequence>
<evidence type="ECO:0000256" key="1">
    <source>
        <dbReference type="ARBA" id="ARBA00000085"/>
    </source>
</evidence>
<dbReference type="GO" id="GO:0051539">
    <property type="term" value="F:4 iron, 4 sulfur cluster binding"/>
    <property type="evidence" value="ECO:0007669"/>
    <property type="project" value="UniProtKB-KW"/>
</dbReference>
<keyword evidence="19" id="KW-0238">DNA-binding</keyword>
<evidence type="ECO:0000256" key="10">
    <source>
        <dbReference type="ARBA" id="ARBA00022777"/>
    </source>
</evidence>
<evidence type="ECO:0000259" key="17">
    <source>
        <dbReference type="PROSITE" id="PS50109"/>
    </source>
</evidence>
<dbReference type="Pfam" id="PF07730">
    <property type="entry name" value="HisKA_3"/>
    <property type="match status" value="1"/>
</dbReference>
<dbReference type="GO" id="GO:0006355">
    <property type="term" value="P:regulation of DNA-templated transcription"/>
    <property type="evidence" value="ECO:0007669"/>
    <property type="project" value="InterPro"/>
</dbReference>
<dbReference type="InterPro" id="IPR000014">
    <property type="entry name" value="PAS"/>
</dbReference>
<dbReference type="InterPro" id="IPR004358">
    <property type="entry name" value="Sig_transdc_His_kin-like_C"/>
</dbReference>
<comment type="catalytic activity">
    <reaction evidence="1">
        <text>ATP + protein L-histidine = ADP + protein N-phospho-L-histidine.</text>
        <dbReference type="EC" id="2.7.13.3"/>
    </reaction>
</comment>
<feature type="transmembrane region" description="Helical" evidence="16">
    <location>
        <begin position="26"/>
        <end position="47"/>
    </location>
</feature>
<feature type="transmembrane region" description="Helical" evidence="16">
    <location>
        <begin position="59"/>
        <end position="76"/>
    </location>
</feature>
<evidence type="ECO:0000256" key="5">
    <source>
        <dbReference type="ARBA" id="ARBA00017322"/>
    </source>
</evidence>
<dbReference type="Gene3D" id="3.30.565.10">
    <property type="entry name" value="Histidine kinase-like ATPase, C-terminal domain"/>
    <property type="match status" value="1"/>
</dbReference>
<evidence type="ECO:0000256" key="12">
    <source>
        <dbReference type="ARBA" id="ARBA00023012"/>
    </source>
</evidence>
<feature type="domain" description="Histidine kinase" evidence="17">
    <location>
        <begin position="596"/>
        <end position="681"/>
    </location>
</feature>
<protein>
    <recommendedName>
        <fullName evidence="5">Oxygen sensor histidine kinase NreB</fullName>
        <ecNumber evidence="4">2.7.13.3</ecNumber>
    </recommendedName>
    <alternativeName>
        <fullName evidence="15">Nitrogen regulation protein B</fullName>
    </alternativeName>
</protein>
<evidence type="ECO:0000313" key="19">
    <source>
        <dbReference type="EMBL" id="KAF1685572.1"/>
    </source>
</evidence>
<dbReference type="InterPro" id="IPR035965">
    <property type="entry name" value="PAS-like_dom_sf"/>
</dbReference>
<dbReference type="EC" id="2.7.13.3" evidence="4"/>
<keyword evidence="8" id="KW-0808">Transferase</keyword>
<dbReference type="SUPFAM" id="SSF55874">
    <property type="entry name" value="ATPase domain of HSP90 chaperone/DNA topoisomerase II/histidine kinase"/>
    <property type="match status" value="1"/>
</dbReference>
<dbReference type="PANTHER" id="PTHR24421">
    <property type="entry name" value="NITRATE/NITRITE SENSOR PROTEIN NARX-RELATED"/>
    <property type="match status" value="1"/>
</dbReference>
<dbReference type="SUPFAM" id="SSF55785">
    <property type="entry name" value="PYP-like sensor domain (PAS domain)"/>
    <property type="match status" value="3"/>
</dbReference>
<evidence type="ECO:0000256" key="8">
    <source>
        <dbReference type="ARBA" id="ARBA00022679"/>
    </source>
</evidence>
<dbReference type="EMBL" id="MWIP01000012">
    <property type="protein sequence ID" value="KAF1685572.1"/>
    <property type="molecule type" value="Genomic_DNA"/>
</dbReference>